<dbReference type="EMBL" id="ML992672">
    <property type="protein sequence ID" value="KAF2212764.1"/>
    <property type="molecule type" value="Genomic_DNA"/>
</dbReference>
<dbReference type="Pfam" id="PF10277">
    <property type="entry name" value="Frag1"/>
    <property type="match status" value="1"/>
</dbReference>
<feature type="domain" description="CWH43-like N-terminal" evidence="6">
    <location>
        <begin position="6"/>
        <end position="220"/>
    </location>
</feature>
<name>A0A6A6FHK2_9PEZI</name>
<comment type="subcellular location">
    <subcellularLocation>
        <location evidence="1">Endomembrane system</location>
        <topology evidence="1">Multi-pass membrane protein</topology>
    </subcellularLocation>
</comment>
<feature type="transmembrane region" description="Helical" evidence="5">
    <location>
        <begin position="98"/>
        <end position="120"/>
    </location>
</feature>
<dbReference type="Proteomes" id="UP000799539">
    <property type="component" value="Unassembled WGS sequence"/>
</dbReference>
<dbReference type="PANTHER" id="PTHR21324">
    <property type="entry name" value="FASTING-INDUCIBLE INTEGRAL MEMBRANE PROTEIN TM6P1-RELATED"/>
    <property type="match status" value="1"/>
</dbReference>
<keyword evidence="2 5" id="KW-0812">Transmembrane</keyword>
<dbReference type="PANTHER" id="PTHR21324:SF2">
    <property type="entry name" value="EG:22E5.9 PROTEIN"/>
    <property type="match status" value="1"/>
</dbReference>
<accession>A0A6A6FHK2</accession>
<dbReference type="InterPro" id="IPR050911">
    <property type="entry name" value="DRAM/TMEM150_Autophagy_Mod"/>
</dbReference>
<evidence type="ECO:0000256" key="1">
    <source>
        <dbReference type="ARBA" id="ARBA00004127"/>
    </source>
</evidence>
<evidence type="ECO:0000256" key="3">
    <source>
        <dbReference type="ARBA" id="ARBA00022989"/>
    </source>
</evidence>
<evidence type="ECO:0000256" key="4">
    <source>
        <dbReference type="ARBA" id="ARBA00023136"/>
    </source>
</evidence>
<evidence type="ECO:0000256" key="5">
    <source>
        <dbReference type="SAM" id="Phobius"/>
    </source>
</evidence>
<evidence type="ECO:0000313" key="7">
    <source>
        <dbReference type="EMBL" id="KAF2212764.1"/>
    </source>
</evidence>
<dbReference type="InterPro" id="IPR019402">
    <property type="entry name" value="CWH43_N"/>
</dbReference>
<evidence type="ECO:0000313" key="8">
    <source>
        <dbReference type="Proteomes" id="UP000799539"/>
    </source>
</evidence>
<reference evidence="7" key="1">
    <citation type="journal article" date="2020" name="Stud. Mycol.">
        <title>101 Dothideomycetes genomes: a test case for predicting lifestyles and emergence of pathogens.</title>
        <authorList>
            <person name="Haridas S."/>
            <person name="Albert R."/>
            <person name="Binder M."/>
            <person name="Bloem J."/>
            <person name="Labutti K."/>
            <person name="Salamov A."/>
            <person name="Andreopoulos B."/>
            <person name="Baker S."/>
            <person name="Barry K."/>
            <person name="Bills G."/>
            <person name="Bluhm B."/>
            <person name="Cannon C."/>
            <person name="Castanera R."/>
            <person name="Culley D."/>
            <person name="Daum C."/>
            <person name="Ezra D."/>
            <person name="Gonzalez J."/>
            <person name="Henrissat B."/>
            <person name="Kuo A."/>
            <person name="Liang C."/>
            <person name="Lipzen A."/>
            <person name="Lutzoni F."/>
            <person name="Magnuson J."/>
            <person name="Mondo S."/>
            <person name="Nolan M."/>
            <person name="Ohm R."/>
            <person name="Pangilinan J."/>
            <person name="Park H.-J."/>
            <person name="Ramirez L."/>
            <person name="Alfaro M."/>
            <person name="Sun H."/>
            <person name="Tritt A."/>
            <person name="Yoshinaga Y."/>
            <person name="Zwiers L.-H."/>
            <person name="Turgeon B."/>
            <person name="Goodwin S."/>
            <person name="Spatafora J."/>
            <person name="Crous P."/>
            <person name="Grigoriev I."/>
        </authorList>
    </citation>
    <scope>NUCLEOTIDE SEQUENCE</scope>
    <source>
        <strain evidence="7">SCOH1-5</strain>
    </source>
</reference>
<proteinExistence type="predicted"/>
<protein>
    <recommendedName>
        <fullName evidence="6">CWH43-like N-terminal domain-containing protein</fullName>
    </recommendedName>
</protein>
<keyword evidence="4 5" id="KW-0472">Membrane</keyword>
<keyword evidence="3 5" id="KW-1133">Transmembrane helix</keyword>
<dbReference type="GO" id="GO:0012505">
    <property type="term" value="C:endomembrane system"/>
    <property type="evidence" value="ECO:0007669"/>
    <property type="project" value="UniProtKB-SubCell"/>
</dbReference>
<feature type="transmembrane region" description="Helical" evidence="5">
    <location>
        <begin position="199"/>
        <end position="223"/>
    </location>
</feature>
<dbReference type="OrthoDB" id="10032492at2759"/>
<feature type="transmembrane region" description="Helical" evidence="5">
    <location>
        <begin position="163"/>
        <end position="187"/>
    </location>
</feature>
<feature type="transmembrane region" description="Helical" evidence="5">
    <location>
        <begin position="56"/>
        <end position="77"/>
    </location>
</feature>
<evidence type="ECO:0000256" key="2">
    <source>
        <dbReference type="ARBA" id="ARBA00022692"/>
    </source>
</evidence>
<organism evidence="7 8">
    <name type="scientific">Cercospora zeae-maydis SCOH1-5</name>
    <dbReference type="NCBI Taxonomy" id="717836"/>
    <lineage>
        <taxon>Eukaryota</taxon>
        <taxon>Fungi</taxon>
        <taxon>Dikarya</taxon>
        <taxon>Ascomycota</taxon>
        <taxon>Pezizomycotina</taxon>
        <taxon>Dothideomycetes</taxon>
        <taxon>Dothideomycetidae</taxon>
        <taxon>Mycosphaerellales</taxon>
        <taxon>Mycosphaerellaceae</taxon>
        <taxon>Cercospora</taxon>
    </lineage>
</organism>
<sequence>MFGLSYWFLPLFSGCVWLGTLLAMLGRWLAIGSPIYSSFNTGQTYPYISDIGATSWGKPLFIAGSATSVVVFDLAFISERWLRHKGRLTQNYSISEKILSGFAIAFALIGAAGLILLTIFDTVRYPRVHVSMLVVFIAAYIISAIFICAEYQRLGVRYRDQRILAASFWIKLAFIFVEFALAISFGVMSNQGRYNRAAVLEWVISLIYIFYQWSFIIDFLPAIRTRNKNDRYPPPVKRTDDEMAMQTEAEGNMLGGPVYTAGGTNGLAQDAAPAYANARYANAPPSTTGRSSTNF</sequence>
<dbReference type="AlphaFoldDB" id="A0A6A6FHK2"/>
<evidence type="ECO:0000259" key="6">
    <source>
        <dbReference type="Pfam" id="PF10277"/>
    </source>
</evidence>
<gene>
    <name evidence="7" type="ORF">CERZMDRAFT_40916</name>
</gene>
<keyword evidence="8" id="KW-1185">Reference proteome</keyword>
<dbReference type="GO" id="GO:0005886">
    <property type="term" value="C:plasma membrane"/>
    <property type="evidence" value="ECO:0007669"/>
    <property type="project" value="TreeGrafter"/>
</dbReference>
<feature type="transmembrane region" description="Helical" evidence="5">
    <location>
        <begin position="132"/>
        <end position="151"/>
    </location>
</feature>